<dbReference type="SMART" id="SM00047">
    <property type="entry name" value="LYZ2"/>
    <property type="match status" value="1"/>
</dbReference>
<dbReference type="EMBL" id="BDME01000001">
    <property type="protein sequence ID" value="GAX86715.1"/>
    <property type="molecule type" value="Genomic_DNA"/>
</dbReference>
<reference evidence="2 3" key="1">
    <citation type="journal article" date="2017" name="Syst. Appl. Microbiol.">
        <title>Lebetimonas natsushimae sp. nov., a novel strictly anaerobic, moderately thermophilic chemoautotroph isolated from a deep-sea hydrothermal vent polychaete nest in the Mid-Okinawa Trough.</title>
        <authorList>
            <person name="Nagata R."/>
            <person name="Takaki Y."/>
            <person name="Tame A."/>
            <person name="Nunoura T."/>
            <person name="Muto H."/>
            <person name="Mino S."/>
            <person name="Sawayama S."/>
            <person name="Takai K."/>
            <person name="Nakagawa S."/>
        </authorList>
    </citation>
    <scope>NUCLEOTIDE SEQUENCE [LARGE SCALE GENOMIC DNA]</scope>
    <source>
        <strain evidence="2 3">HS1857</strain>
    </source>
</reference>
<sequence length="231" mass="27385">MKKIFINILFFAYLNAAFPNWYYKIKNIQQQKKAFVEIMLPLIQTENQKISALRKKIIKIFNDPNLMLNPKEIGFLAKIAKKYKIKNILDKTEYLKKIDTIPPSLALAQAAIESGWGKSRFVRLANNIFGHWEYSNKGIQPKSKYENIDINYSLKVFPSLEDSIRAYMLNLNRNPAYKEFRNVRFYYKLNNKKFTGTIAANTMKLYSQKRDEYVKLLKTMITLNHWEKFDK</sequence>
<protein>
    <submittedName>
        <fullName evidence="2">Bax protein</fullName>
    </submittedName>
</protein>
<dbReference type="InterPro" id="IPR002901">
    <property type="entry name" value="MGlyc_endo_b_GlcNAc-like_dom"/>
</dbReference>
<dbReference type="PANTHER" id="PTHR40572">
    <property type="entry name" value="PROTEIN BAX"/>
    <property type="match status" value="1"/>
</dbReference>
<dbReference type="PANTHER" id="PTHR40572:SF1">
    <property type="entry name" value="PROTEIN BAX"/>
    <property type="match status" value="1"/>
</dbReference>
<dbReference type="Gene3D" id="1.10.530.10">
    <property type="match status" value="1"/>
</dbReference>
<dbReference type="Pfam" id="PF01832">
    <property type="entry name" value="Glucosaminidase"/>
    <property type="match status" value="1"/>
</dbReference>
<gene>
    <name evidence="2" type="ORF">LNAT_P0010</name>
</gene>
<feature type="domain" description="Mannosyl-glycoprotein endo-beta-N-acetylglucosamidase-like" evidence="1">
    <location>
        <begin position="76"/>
        <end position="218"/>
    </location>
</feature>
<proteinExistence type="predicted"/>
<dbReference type="Proteomes" id="UP000217944">
    <property type="component" value="Unassembled WGS sequence"/>
</dbReference>
<dbReference type="AlphaFoldDB" id="A0A292YBE0"/>
<dbReference type="GO" id="GO:0004040">
    <property type="term" value="F:amidase activity"/>
    <property type="evidence" value="ECO:0007669"/>
    <property type="project" value="InterPro"/>
</dbReference>
<dbReference type="InterPro" id="IPR053195">
    <property type="entry name" value="Bax-like"/>
</dbReference>
<keyword evidence="3" id="KW-1185">Reference proteome</keyword>
<dbReference type="RefSeq" id="WP_096257890.1">
    <property type="nucleotide sequence ID" value="NZ_BDME01000001.1"/>
</dbReference>
<evidence type="ECO:0000313" key="3">
    <source>
        <dbReference type="Proteomes" id="UP000217944"/>
    </source>
</evidence>
<organism evidence="2 3">
    <name type="scientific">Lebetimonas natsushimae</name>
    <dbReference type="NCBI Taxonomy" id="1936991"/>
    <lineage>
        <taxon>Bacteria</taxon>
        <taxon>Pseudomonadati</taxon>
        <taxon>Campylobacterota</taxon>
        <taxon>Epsilonproteobacteria</taxon>
        <taxon>Nautiliales</taxon>
        <taxon>Nautiliaceae</taxon>
        <taxon>Lebetimonas</taxon>
    </lineage>
</organism>
<comment type="caution">
    <text evidence="2">The sequence shown here is derived from an EMBL/GenBank/DDBJ whole genome shotgun (WGS) entry which is preliminary data.</text>
</comment>
<dbReference type="OrthoDB" id="9788155at2"/>
<evidence type="ECO:0000259" key="1">
    <source>
        <dbReference type="SMART" id="SM00047"/>
    </source>
</evidence>
<name>A0A292YBE0_9BACT</name>
<evidence type="ECO:0000313" key="2">
    <source>
        <dbReference type="EMBL" id="GAX86715.1"/>
    </source>
</evidence>
<accession>A0A292YBE0</accession>